<dbReference type="Proteomes" id="UP001267710">
    <property type="component" value="Unassembled WGS sequence"/>
</dbReference>
<evidence type="ECO:0000313" key="1">
    <source>
        <dbReference type="EMBL" id="MDR6215592.1"/>
    </source>
</evidence>
<keyword evidence="2" id="KW-1185">Reference proteome</keyword>
<protein>
    <submittedName>
        <fullName evidence="1">Uncharacterized protein</fullName>
    </submittedName>
</protein>
<gene>
    <name evidence="1" type="ORF">QE399_003281</name>
</gene>
<dbReference type="RefSeq" id="WP_309830352.1">
    <property type="nucleotide sequence ID" value="NZ_JAVIZX010000001.1"/>
</dbReference>
<dbReference type="EMBL" id="JAVIZX010000001">
    <property type="protein sequence ID" value="MDR6215592.1"/>
    <property type="molecule type" value="Genomic_DNA"/>
</dbReference>
<evidence type="ECO:0000313" key="2">
    <source>
        <dbReference type="Proteomes" id="UP001267710"/>
    </source>
</evidence>
<comment type="caution">
    <text evidence="1">The sequence shown here is derived from an EMBL/GenBank/DDBJ whole genome shotgun (WGS) entry which is preliminary data.</text>
</comment>
<proteinExistence type="predicted"/>
<reference evidence="1 2" key="1">
    <citation type="submission" date="2023-08" db="EMBL/GenBank/DDBJ databases">
        <title>Functional and genomic diversity of the sorghum phyllosphere microbiome.</title>
        <authorList>
            <person name="Shade A."/>
        </authorList>
    </citation>
    <scope>NUCLEOTIDE SEQUENCE [LARGE SCALE GENOMIC DNA]</scope>
    <source>
        <strain evidence="1 2">SORGH_AS_0335</strain>
    </source>
</reference>
<accession>A0ABU1IEI3</accession>
<organism evidence="1 2">
    <name type="scientific">Paracidovorax wautersii</name>
    <dbReference type="NCBI Taxonomy" id="1177982"/>
    <lineage>
        <taxon>Bacteria</taxon>
        <taxon>Pseudomonadati</taxon>
        <taxon>Pseudomonadota</taxon>
        <taxon>Betaproteobacteria</taxon>
        <taxon>Burkholderiales</taxon>
        <taxon>Comamonadaceae</taxon>
        <taxon>Paracidovorax</taxon>
    </lineage>
</organism>
<name>A0ABU1IEI3_9BURK</name>
<sequence length="113" mass="12457">MTPYPPSDAPSVEETLLTLDHLLGKMERSQKQHDEALRAHLERLQAAIGRHVPGEAADAALPSKALALGYRIQECAEWQRNHQHAAEQYLNAIQVLTEHVHGLYAPPPAALEG</sequence>